<organism evidence="1">
    <name type="scientific">Rhizophora mucronata</name>
    <name type="common">Asiatic mangrove</name>
    <dbReference type="NCBI Taxonomy" id="61149"/>
    <lineage>
        <taxon>Eukaryota</taxon>
        <taxon>Viridiplantae</taxon>
        <taxon>Streptophyta</taxon>
        <taxon>Embryophyta</taxon>
        <taxon>Tracheophyta</taxon>
        <taxon>Spermatophyta</taxon>
        <taxon>Magnoliopsida</taxon>
        <taxon>eudicotyledons</taxon>
        <taxon>Gunneridae</taxon>
        <taxon>Pentapetalae</taxon>
        <taxon>rosids</taxon>
        <taxon>fabids</taxon>
        <taxon>Malpighiales</taxon>
        <taxon>Rhizophoraceae</taxon>
        <taxon>Rhizophora</taxon>
    </lineage>
</organism>
<proteinExistence type="predicted"/>
<evidence type="ECO:0000313" key="1">
    <source>
        <dbReference type="EMBL" id="MBX70917.1"/>
    </source>
</evidence>
<protein>
    <submittedName>
        <fullName evidence="1">Uncharacterized protein</fullName>
    </submittedName>
</protein>
<dbReference type="AlphaFoldDB" id="A0A2P2QVD5"/>
<dbReference type="EMBL" id="GGEC01090433">
    <property type="protein sequence ID" value="MBX70917.1"/>
    <property type="molecule type" value="Transcribed_RNA"/>
</dbReference>
<sequence length="61" mass="7114">MKNQIFVTAKISICSSFSRFYFFDLLSLNYLSTEMSVVFMGKVLEILEVEPAWIRCNLIIN</sequence>
<accession>A0A2P2QVD5</accession>
<reference evidence="1" key="1">
    <citation type="submission" date="2018-02" db="EMBL/GenBank/DDBJ databases">
        <title>Rhizophora mucronata_Transcriptome.</title>
        <authorList>
            <person name="Meera S.P."/>
            <person name="Sreeshan A."/>
            <person name="Augustine A."/>
        </authorList>
    </citation>
    <scope>NUCLEOTIDE SEQUENCE</scope>
    <source>
        <tissue evidence="1">Leaf</tissue>
    </source>
</reference>
<name>A0A2P2QVD5_RHIMU</name>